<dbReference type="OrthoDB" id="9771229at2"/>
<dbReference type="PANTHER" id="PTHR30636">
    <property type="entry name" value="UPF0701 PROTEIN YICC"/>
    <property type="match status" value="1"/>
</dbReference>
<dbReference type="GO" id="GO:0016787">
    <property type="term" value="F:hydrolase activity"/>
    <property type="evidence" value="ECO:0007669"/>
    <property type="project" value="UniProtKB-KW"/>
</dbReference>
<feature type="domain" description="Endoribonuclease YicC-like N-terminal" evidence="6">
    <location>
        <begin position="1"/>
        <end position="154"/>
    </location>
</feature>
<reference evidence="8 9" key="1">
    <citation type="submission" date="2019-08" db="EMBL/GenBank/DDBJ databases">
        <title>Hyperibacter terrae gen. nov., sp. nov. and Hyperibacter viscosus sp. nov., two new members in the family Rhodospirillaceae isolated from the rhizosphere of Hypericum perforatum.</title>
        <authorList>
            <person name="Noviana Z."/>
        </authorList>
    </citation>
    <scope>NUCLEOTIDE SEQUENCE [LARGE SCALE GENOMIC DNA]</scope>
    <source>
        <strain evidence="8 9">R5913</strain>
    </source>
</reference>
<accession>A0A5J6MFQ4</accession>
<name>A0A5J6MFQ4_9PROT</name>
<dbReference type="GO" id="GO:0004521">
    <property type="term" value="F:RNA endonuclease activity"/>
    <property type="evidence" value="ECO:0007669"/>
    <property type="project" value="InterPro"/>
</dbReference>
<dbReference type="Pfam" id="PF03755">
    <property type="entry name" value="YicC-like_N"/>
    <property type="match status" value="1"/>
</dbReference>
<keyword evidence="3" id="KW-0255">Endonuclease</keyword>
<organism evidence="8 9">
    <name type="scientific">Hypericibacter terrae</name>
    <dbReference type="NCBI Taxonomy" id="2602015"/>
    <lineage>
        <taxon>Bacteria</taxon>
        <taxon>Pseudomonadati</taxon>
        <taxon>Pseudomonadota</taxon>
        <taxon>Alphaproteobacteria</taxon>
        <taxon>Rhodospirillales</taxon>
        <taxon>Dongiaceae</taxon>
        <taxon>Hypericibacter</taxon>
    </lineage>
</organism>
<evidence type="ECO:0000259" key="6">
    <source>
        <dbReference type="Pfam" id="PF03755"/>
    </source>
</evidence>
<proteinExistence type="inferred from homology"/>
<sequence length="291" mass="32323">MTGFARAEMGEGDRRWSWEIRSVNGRNLDLRLRLPPGCEALEPQLRQAVPERCRRGNISVQLDAARQGQPQSRYRVNRAALDQVIAAIKDVGLQIDAERPRLDGLLALPGVVERIEEEETEEAREARLALLLKGFGEALDGLVRMRAEEGARLARIALDQLSEVERLVGRARSLAAAQPEAQKARFRQQIGELLAQIPALSEDRLAQEFALLIAKSDVREELDRLAAHIDASRALVEAGGAIGRKLDFLCQELNREANTICSKSADLELTAVGLDLKAVVEQFREQVQNIE</sequence>
<dbReference type="InterPro" id="IPR013551">
    <property type="entry name" value="YicC-like_C"/>
</dbReference>
<feature type="domain" description="Endoribonuclease YicC-like C-terminal" evidence="7">
    <location>
        <begin position="175"/>
        <end position="291"/>
    </location>
</feature>
<evidence type="ECO:0000259" key="7">
    <source>
        <dbReference type="Pfam" id="PF08340"/>
    </source>
</evidence>
<evidence type="ECO:0000256" key="1">
    <source>
        <dbReference type="ARBA" id="ARBA00001968"/>
    </source>
</evidence>
<dbReference type="PANTHER" id="PTHR30636:SF3">
    <property type="entry name" value="UPF0701 PROTEIN YICC"/>
    <property type="match status" value="1"/>
</dbReference>
<dbReference type="EMBL" id="CP042906">
    <property type="protein sequence ID" value="QEX16288.1"/>
    <property type="molecule type" value="Genomic_DNA"/>
</dbReference>
<dbReference type="InterPro" id="IPR013527">
    <property type="entry name" value="YicC-like_N"/>
</dbReference>
<gene>
    <name evidence="8" type="ORF">FRZ44_15810</name>
</gene>
<comment type="similarity">
    <text evidence="5">Belongs to the YicC/YloC family.</text>
</comment>
<dbReference type="KEGG" id="htq:FRZ44_15810"/>
<evidence type="ECO:0000256" key="3">
    <source>
        <dbReference type="ARBA" id="ARBA00022759"/>
    </source>
</evidence>
<evidence type="ECO:0000256" key="2">
    <source>
        <dbReference type="ARBA" id="ARBA00022722"/>
    </source>
</evidence>
<dbReference type="InterPro" id="IPR005229">
    <property type="entry name" value="YicC/YloC-like"/>
</dbReference>
<keyword evidence="9" id="KW-1185">Reference proteome</keyword>
<keyword evidence="2" id="KW-0540">Nuclease</keyword>
<comment type="cofactor">
    <cofactor evidence="1">
        <name>a divalent metal cation</name>
        <dbReference type="ChEBI" id="CHEBI:60240"/>
    </cofactor>
</comment>
<evidence type="ECO:0000313" key="9">
    <source>
        <dbReference type="Proteomes" id="UP000326202"/>
    </source>
</evidence>
<dbReference type="Proteomes" id="UP000326202">
    <property type="component" value="Chromosome"/>
</dbReference>
<evidence type="ECO:0000256" key="5">
    <source>
        <dbReference type="ARBA" id="ARBA00035648"/>
    </source>
</evidence>
<evidence type="ECO:0000256" key="4">
    <source>
        <dbReference type="ARBA" id="ARBA00022801"/>
    </source>
</evidence>
<evidence type="ECO:0008006" key="10">
    <source>
        <dbReference type="Google" id="ProtNLM"/>
    </source>
</evidence>
<dbReference type="Pfam" id="PF08340">
    <property type="entry name" value="YicC-like_C"/>
    <property type="match status" value="1"/>
</dbReference>
<dbReference type="AlphaFoldDB" id="A0A5J6MFQ4"/>
<protein>
    <recommendedName>
        <fullName evidence="10">YicC family protein</fullName>
    </recommendedName>
</protein>
<dbReference type="NCBIfam" id="TIGR00255">
    <property type="entry name" value="YicC/YloC family endoribonuclease"/>
    <property type="match status" value="1"/>
</dbReference>
<keyword evidence="4" id="KW-0378">Hydrolase</keyword>
<evidence type="ECO:0000313" key="8">
    <source>
        <dbReference type="EMBL" id="QEX16288.1"/>
    </source>
</evidence>